<accession>A0AAA9S5P8</accession>
<evidence type="ECO:0000313" key="9">
    <source>
        <dbReference type="Ensembl" id="ENSBTAP00000078615.1"/>
    </source>
</evidence>
<dbReference type="InterPro" id="IPR001007">
    <property type="entry name" value="VWF_dom"/>
</dbReference>
<dbReference type="AlphaFoldDB" id="A0AAA9S5P8"/>
<evidence type="ECO:0000256" key="3">
    <source>
        <dbReference type="ARBA" id="ARBA00022737"/>
    </source>
</evidence>
<feature type="compositionally biased region" description="Low complexity" evidence="6">
    <location>
        <begin position="187"/>
        <end position="208"/>
    </location>
</feature>
<comment type="caution">
    <text evidence="5">Lacks conserved residue(s) required for the propagation of feature annotation.</text>
</comment>
<protein>
    <recommendedName>
        <fullName evidence="11">Submaxillary mucin-like protein</fullName>
    </recommendedName>
</protein>
<dbReference type="PROSITE" id="PS01185">
    <property type="entry name" value="CTCK_1"/>
    <property type="match status" value="1"/>
</dbReference>
<evidence type="ECO:0000256" key="6">
    <source>
        <dbReference type="SAM" id="MobiDB-lite"/>
    </source>
</evidence>
<sequence length="562" mass="58741">MKASQFSHIAIIFPDSAGEATTLIVSNSTSGTGLRPEDNTAVAGGQATGRVTGTTKVIPGTTVAPGSSNTESTTSLGESRTRIGRITGATTGTSERSSPGSKTGNTGAISGTTVAPRSSNTGATTSLGSGETSQGGIKIVTMGVTTGTTIAPGSSNTKATTPTEVRTTTEVRTATETTTSRHSSDATGSGIQTGITGTGSGTTSSPGGFNAEATTFKEHVRTTETRILSGTTRGASGTTVIPESSNTGTSTGVGRQTSTAVVSGRVTGVSESSSPGTSKEASETTTGPGISTTGSTSKSNRITTSSRIPYPETTVVATGEQETETKTGCTTSLPPPPACYGPLGEKKSPGDIWTANCHKCTCTDAETVDCKLKECPSPPTCKPEERLVKFKDNDTCCEIAYCEPRTCLFNNNDYEVGASFADPNNPCISYSCHNTGFVAVVQDCPKQTWCAEEDRVYDSTKCCYTCKPYCRSSSVNVTVNYNGCKKKVEMARCAGECKKTIKYDYDIFQLKNSCLCCQEENYEYREIDLDCPDGGTIPYRYRHIITCSCLDICQQSMTSTVS</sequence>
<dbReference type="Gene3D" id="2.10.90.10">
    <property type="entry name" value="Cystine-knot cytokines"/>
    <property type="match status" value="1"/>
</dbReference>
<feature type="compositionally biased region" description="Low complexity" evidence="6">
    <location>
        <begin position="157"/>
        <end position="178"/>
    </location>
</feature>
<dbReference type="PROSITE" id="PS01208">
    <property type="entry name" value="VWFC_1"/>
    <property type="match status" value="1"/>
</dbReference>
<reference evidence="9" key="3">
    <citation type="submission" date="2025-09" db="UniProtKB">
        <authorList>
            <consortium name="Ensembl"/>
        </authorList>
    </citation>
    <scope>IDENTIFICATION</scope>
    <source>
        <strain evidence="9">Hereford</strain>
    </source>
</reference>
<dbReference type="Proteomes" id="UP000009136">
    <property type="component" value="Chromosome 5"/>
</dbReference>
<evidence type="ECO:0008006" key="11">
    <source>
        <dbReference type="Google" id="ProtNLM"/>
    </source>
</evidence>
<dbReference type="InterPro" id="IPR029034">
    <property type="entry name" value="Cystine-knot_cytokine"/>
</dbReference>
<feature type="compositionally biased region" description="Low complexity" evidence="6">
    <location>
        <begin position="283"/>
        <end position="299"/>
    </location>
</feature>
<dbReference type="Pfam" id="PF00007">
    <property type="entry name" value="Cys_knot"/>
    <property type="match status" value="1"/>
</dbReference>
<keyword evidence="4 5" id="KW-1015">Disulfide bond</keyword>
<feature type="compositionally biased region" description="Polar residues" evidence="6">
    <location>
        <begin position="269"/>
        <end position="279"/>
    </location>
</feature>
<feature type="region of interest" description="Disordered" evidence="6">
    <location>
        <begin position="51"/>
        <end position="136"/>
    </location>
</feature>
<dbReference type="PANTHER" id="PTHR47246">
    <property type="entry name" value="MUCIN-19"/>
    <property type="match status" value="1"/>
</dbReference>
<dbReference type="GeneTree" id="ENSGT00720000108953"/>
<feature type="disulfide bond" evidence="5">
    <location>
        <begin position="497"/>
        <end position="549"/>
    </location>
</feature>
<name>A0AAA9S5P8_BOVIN</name>
<feature type="region of interest" description="Disordered" evidence="6">
    <location>
        <begin position="148"/>
        <end position="211"/>
    </location>
</feature>
<dbReference type="InterPro" id="IPR006208">
    <property type="entry name" value="Glyco_hormone_CN"/>
</dbReference>
<feature type="compositionally biased region" description="Polar residues" evidence="6">
    <location>
        <begin position="64"/>
        <end position="78"/>
    </location>
</feature>
<dbReference type="SMART" id="SM00214">
    <property type="entry name" value="VWC"/>
    <property type="match status" value="1"/>
</dbReference>
<comment type="subcellular location">
    <subcellularLocation>
        <location evidence="1">Secreted</location>
    </subcellularLocation>
</comment>
<dbReference type="GO" id="GO:0005576">
    <property type="term" value="C:extracellular region"/>
    <property type="evidence" value="ECO:0007669"/>
    <property type="project" value="UniProtKB-SubCell"/>
</dbReference>
<dbReference type="Ensembl" id="ENSBTAT00000091988.1">
    <property type="protein sequence ID" value="ENSBTAP00000078615.1"/>
    <property type="gene ID" value="ENSBTAG00000066266.1"/>
</dbReference>
<feature type="compositionally biased region" description="Polar residues" evidence="6">
    <location>
        <begin position="94"/>
        <end position="134"/>
    </location>
</feature>
<reference evidence="9" key="1">
    <citation type="submission" date="2018-03" db="EMBL/GenBank/DDBJ databases">
        <title>ARS-UCD1.2.</title>
        <authorList>
            <person name="Rosen B.D."/>
            <person name="Bickhart D.M."/>
            <person name="Koren S."/>
            <person name="Schnabel R.D."/>
            <person name="Hall R."/>
            <person name="Zimin A."/>
            <person name="Dreischer C."/>
            <person name="Schultheiss S."/>
            <person name="Schroeder S.G."/>
            <person name="Elsik C.G."/>
            <person name="Couldrey C."/>
            <person name="Liu G.E."/>
            <person name="Van Tassell C.P."/>
            <person name="Phillippy A.M."/>
            <person name="Smith T.P.L."/>
            <person name="Medrano J.F."/>
        </authorList>
    </citation>
    <scope>NUCLEOTIDE SEQUENCE [LARGE SCALE GENOMIC DNA]</scope>
    <source>
        <strain evidence="9">Hereford</strain>
    </source>
</reference>
<gene>
    <name evidence="9" type="primary">LOC132342142</name>
</gene>
<dbReference type="PANTHER" id="PTHR47246:SF1">
    <property type="entry name" value="MUCIN-19"/>
    <property type="match status" value="1"/>
</dbReference>
<feature type="compositionally biased region" description="Polar residues" evidence="6">
    <location>
        <begin position="230"/>
        <end position="261"/>
    </location>
</feature>
<evidence type="ECO:0000256" key="5">
    <source>
        <dbReference type="PROSITE-ProRule" id="PRU00039"/>
    </source>
</evidence>
<reference evidence="9" key="2">
    <citation type="submission" date="2025-08" db="UniProtKB">
        <authorList>
            <consortium name="Ensembl"/>
        </authorList>
    </citation>
    <scope>IDENTIFICATION</scope>
    <source>
        <strain evidence="9">Hereford</strain>
    </source>
</reference>
<proteinExistence type="predicted"/>
<dbReference type="InterPro" id="IPR006207">
    <property type="entry name" value="Cys_knot_C"/>
</dbReference>
<dbReference type="PROSITE" id="PS50184">
    <property type="entry name" value="VWFC_2"/>
    <property type="match status" value="1"/>
</dbReference>
<evidence type="ECO:0000256" key="2">
    <source>
        <dbReference type="ARBA" id="ARBA00022525"/>
    </source>
</evidence>
<evidence type="ECO:0000256" key="1">
    <source>
        <dbReference type="ARBA" id="ARBA00004613"/>
    </source>
</evidence>
<feature type="region of interest" description="Disordered" evidence="6">
    <location>
        <begin position="230"/>
        <end position="330"/>
    </location>
</feature>
<evidence type="ECO:0000313" key="10">
    <source>
        <dbReference type="Proteomes" id="UP000009136"/>
    </source>
</evidence>
<feature type="domain" description="CTCK" evidence="7">
    <location>
        <begin position="470"/>
        <end position="554"/>
    </location>
</feature>
<keyword evidence="10" id="KW-1185">Reference proteome</keyword>
<keyword evidence="2" id="KW-0964">Secreted</keyword>
<evidence type="ECO:0000259" key="7">
    <source>
        <dbReference type="PROSITE" id="PS01225"/>
    </source>
</evidence>
<feature type="domain" description="VWFC" evidence="8">
    <location>
        <begin position="337"/>
        <end position="403"/>
    </location>
</feature>
<feature type="compositionally biased region" description="Low complexity" evidence="6">
    <location>
        <begin position="84"/>
        <end position="93"/>
    </location>
</feature>
<keyword evidence="3" id="KW-0677">Repeat</keyword>
<organism evidence="9 10">
    <name type="scientific">Bos taurus</name>
    <name type="common">Bovine</name>
    <dbReference type="NCBI Taxonomy" id="9913"/>
    <lineage>
        <taxon>Eukaryota</taxon>
        <taxon>Metazoa</taxon>
        <taxon>Chordata</taxon>
        <taxon>Craniata</taxon>
        <taxon>Vertebrata</taxon>
        <taxon>Euteleostomi</taxon>
        <taxon>Mammalia</taxon>
        <taxon>Eutheria</taxon>
        <taxon>Laurasiatheria</taxon>
        <taxon>Artiodactyla</taxon>
        <taxon>Ruminantia</taxon>
        <taxon>Pecora</taxon>
        <taxon>Bovidae</taxon>
        <taxon>Bovinae</taxon>
        <taxon>Bos</taxon>
    </lineage>
</organism>
<feature type="disulfide bond" evidence="5">
    <location>
        <begin position="493"/>
        <end position="547"/>
    </location>
</feature>
<dbReference type="PROSITE" id="PS01225">
    <property type="entry name" value="CTCK_2"/>
    <property type="match status" value="1"/>
</dbReference>
<evidence type="ECO:0000256" key="4">
    <source>
        <dbReference type="ARBA" id="ARBA00023157"/>
    </source>
</evidence>
<evidence type="ECO:0000259" key="8">
    <source>
        <dbReference type="PROSITE" id="PS50184"/>
    </source>
</evidence>
<dbReference type="SMART" id="SM00041">
    <property type="entry name" value="CT"/>
    <property type="match status" value="1"/>
</dbReference>